<proteinExistence type="predicted"/>
<gene>
    <name evidence="3" type="ORF">GTHE00462_LOCUS17446</name>
</gene>
<feature type="compositionally biased region" description="Low complexity" evidence="1">
    <location>
        <begin position="179"/>
        <end position="188"/>
    </location>
</feature>
<feature type="compositionally biased region" description="Basic and acidic residues" evidence="1">
    <location>
        <begin position="432"/>
        <end position="458"/>
    </location>
</feature>
<accession>A0A7S4KSZ9</accession>
<feature type="compositionally biased region" description="Basic and acidic residues" evidence="1">
    <location>
        <begin position="339"/>
        <end position="420"/>
    </location>
</feature>
<feature type="signal peptide" evidence="2">
    <location>
        <begin position="1"/>
        <end position="21"/>
    </location>
</feature>
<feature type="region of interest" description="Disordered" evidence="1">
    <location>
        <begin position="57"/>
        <end position="110"/>
    </location>
</feature>
<protein>
    <submittedName>
        <fullName evidence="3">Uncharacterized protein</fullName>
    </submittedName>
</protein>
<feature type="region of interest" description="Disordered" evidence="1">
    <location>
        <begin position="264"/>
        <end position="458"/>
    </location>
</feature>
<feature type="compositionally biased region" description="Low complexity" evidence="1">
    <location>
        <begin position="327"/>
        <end position="338"/>
    </location>
</feature>
<feature type="compositionally biased region" description="Low complexity" evidence="1">
    <location>
        <begin position="75"/>
        <end position="110"/>
    </location>
</feature>
<dbReference type="OMA" id="LEMRECT"/>
<keyword evidence="2" id="KW-0732">Signal</keyword>
<name>A0A7S4KSZ9_GUITH</name>
<feature type="compositionally biased region" description="Low complexity" evidence="1">
    <location>
        <begin position="421"/>
        <end position="431"/>
    </location>
</feature>
<feature type="chain" id="PRO_5031343105" evidence="2">
    <location>
        <begin position="22"/>
        <end position="458"/>
    </location>
</feature>
<reference evidence="3" key="1">
    <citation type="submission" date="2021-01" db="EMBL/GenBank/DDBJ databases">
        <authorList>
            <person name="Corre E."/>
            <person name="Pelletier E."/>
            <person name="Niang G."/>
            <person name="Scheremetjew M."/>
            <person name="Finn R."/>
            <person name="Kale V."/>
            <person name="Holt S."/>
            <person name="Cochrane G."/>
            <person name="Meng A."/>
            <person name="Brown T."/>
            <person name="Cohen L."/>
        </authorList>
    </citation>
    <scope>NUCLEOTIDE SEQUENCE</scope>
    <source>
        <strain evidence="3">CCMP 2712</strain>
    </source>
</reference>
<evidence type="ECO:0000313" key="3">
    <source>
        <dbReference type="EMBL" id="CAE2303802.1"/>
    </source>
</evidence>
<dbReference type="EMBL" id="HBKN01022235">
    <property type="protein sequence ID" value="CAE2303802.1"/>
    <property type="molecule type" value="Transcribed_RNA"/>
</dbReference>
<sequence length="458" mass="48181">MGGRHVARALVLAATAAMAAGGRLGLPVNREAVFGRRRESYPYSSRMYQGNLQSRFGESSGGFGPRRMGPGSSFSPQGGMHPGMSSGMHSHGMNPGMFSQHGGMQGHMQPGSAFMTAGAAAAGAAIGAAGVSAFSGPITSIAKRQQGLQKSIPSEEQKEEARGEIMKAVDQLDSLKSSIEYKKSSSNSTDTRRRVGQESDDEVNKRLSSFGRRQRMIDQYRGMAGRSHTRFGGLSLFRRGYSWLSSRNSSNVTVGSNETATRAVEGAGQSAGGEGNASRAGALSAQSNQSNLKEGMKAVEQSEKKTETLSADSKVRNTTSNSDNKQSSSSSSSSSATKEGTKEAGEKSEAKSGEKAEVKGEKTETKSGEKSETKTEEKAEAKSGEKSEAKSGEKAEVKGEEKAGEKDAARKTSDGEKSKSESASSSSSSVEQKSERSSEKKSENAESSDKEKKSSSSD</sequence>
<feature type="compositionally biased region" description="Basic and acidic residues" evidence="1">
    <location>
        <begin position="190"/>
        <end position="204"/>
    </location>
</feature>
<feature type="region of interest" description="Disordered" evidence="1">
    <location>
        <begin position="179"/>
        <end position="204"/>
    </location>
</feature>
<feature type="compositionally biased region" description="Polar residues" evidence="1">
    <location>
        <begin position="308"/>
        <end position="326"/>
    </location>
</feature>
<evidence type="ECO:0000256" key="2">
    <source>
        <dbReference type="SAM" id="SignalP"/>
    </source>
</evidence>
<evidence type="ECO:0000256" key="1">
    <source>
        <dbReference type="SAM" id="MobiDB-lite"/>
    </source>
</evidence>
<feature type="compositionally biased region" description="Basic and acidic residues" evidence="1">
    <location>
        <begin position="294"/>
        <end position="307"/>
    </location>
</feature>
<organism evidence="3">
    <name type="scientific">Guillardia theta</name>
    <name type="common">Cryptophyte</name>
    <name type="synonym">Cryptomonas phi</name>
    <dbReference type="NCBI Taxonomy" id="55529"/>
    <lineage>
        <taxon>Eukaryota</taxon>
        <taxon>Cryptophyceae</taxon>
        <taxon>Pyrenomonadales</taxon>
        <taxon>Geminigeraceae</taxon>
        <taxon>Guillardia</taxon>
    </lineage>
</organism>
<dbReference type="AlphaFoldDB" id="A0A7S4KSZ9"/>